<name>A0A3S4MAQ7_CHRGE</name>
<organism evidence="1 2">
    <name type="scientific">Chryseobacterium gleum</name>
    <name type="common">Flavobacterium gleum</name>
    <dbReference type="NCBI Taxonomy" id="250"/>
    <lineage>
        <taxon>Bacteria</taxon>
        <taxon>Pseudomonadati</taxon>
        <taxon>Bacteroidota</taxon>
        <taxon>Flavobacteriia</taxon>
        <taxon>Flavobacteriales</taxon>
        <taxon>Weeksellaceae</taxon>
        <taxon>Chryseobacterium group</taxon>
        <taxon>Chryseobacterium</taxon>
    </lineage>
</organism>
<dbReference type="OrthoDB" id="6997735at2"/>
<reference evidence="1 2" key="1">
    <citation type="submission" date="2018-12" db="EMBL/GenBank/DDBJ databases">
        <authorList>
            <consortium name="Pathogen Informatics"/>
        </authorList>
    </citation>
    <scope>NUCLEOTIDE SEQUENCE [LARGE SCALE GENOMIC DNA]</scope>
    <source>
        <strain evidence="1 2">NCTC11432</strain>
    </source>
</reference>
<gene>
    <name evidence="1" type="ORF">NCTC11432_01420</name>
</gene>
<protein>
    <submittedName>
        <fullName evidence="1">Uncharacterized protein</fullName>
    </submittedName>
</protein>
<sequence>MIKTIFIPAYFKPILQNVSENIPTGETKRNWLGAEKPITKRIVSEKVVGWSDSEIDGERLSNDINSEVEKWSSKNVRIISISPITSGRYNYQYSSQGISSSPRLLSDTEKVSGGGSYGFGYGYSYTEGVLICIEILEDKN</sequence>
<dbReference type="Proteomes" id="UP000279227">
    <property type="component" value="Chromosome"/>
</dbReference>
<dbReference type="GeneID" id="93021441"/>
<proteinExistence type="predicted"/>
<dbReference type="EMBL" id="LR134289">
    <property type="protein sequence ID" value="VEE05995.1"/>
    <property type="molecule type" value="Genomic_DNA"/>
</dbReference>
<dbReference type="RefSeq" id="WP_002978358.1">
    <property type="nucleotide sequence ID" value="NZ_CP068486.1"/>
</dbReference>
<dbReference type="AlphaFoldDB" id="A0A3S4MAQ7"/>
<evidence type="ECO:0000313" key="2">
    <source>
        <dbReference type="Proteomes" id="UP000279227"/>
    </source>
</evidence>
<evidence type="ECO:0000313" key="1">
    <source>
        <dbReference type="EMBL" id="VEE05995.1"/>
    </source>
</evidence>
<dbReference type="KEGG" id="cgle:NCTC11432_01420"/>
<accession>A0A3S4MAQ7</accession>